<feature type="region of interest" description="Disordered" evidence="1">
    <location>
        <begin position="1"/>
        <end position="28"/>
    </location>
</feature>
<dbReference type="OrthoDB" id="7989901at2759"/>
<name>A0A1I8MK11_MUSDO</name>
<sequence>MTIWPFSNDNTQNQKSHEQNEPPEQQAMVAPPPIPMMIGHNFPKDLEMKINTTKPYIFASLVSWPFYWLYRGLEWGRHRENVKLPAYIHRTHLQAKFLQFAIILTGITMASLESIRRHMNTSGTNSSR</sequence>
<protein>
    <recommendedName>
        <fullName evidence="3">HIG1 domain-containing protein</fullName>
    </recommendedName>
</protein>
<dbReference type="eggNOG" id="ENOG502TC1P">
    <property type="taxonomic scope" value="Eukaryota"/>
</dbReference>
<evidence type="ECO:0000256" key="1">
    <source>
        <dbReference type="SAM" id="MobiDB-lite"/>
    </source>
</evidence>
<dbReference type="VEuPathDB" id="VectorBase:MDOMA2_008821"/>
<organism evidence="2">
    <name type="scientific">Musca domestica</name>
    <name type="common">House fly</name>
    <dbReference type="NCBI Taxonomy" id="7370"/>
    <lineage>
        <taxon>Eukaryota</taxon>
        <taxon>Metazoa</taxon>
        <taxon>Ecdysozoa</taxon>
        <taxon>Arthropoda</taxon>
        <taxon>Hexapoda</taxon>
        <taxon>Insecta</taxon>
        <taxon>Pterygota</taxon>
        <taxon>Neoptera</taxon>
        <taxon>Endopterygota</taxon>
        <taxon>Diptera</taxon>
        <taxon>Brachycera</taxon>
        <taxon>Muscomorpha</taxon>
        <taxon>Muscoidea</taxon>
        <taxon>Muscidae</taxon>
        <taxon>Musca</taxon>
    </lineage>
</organism>
<proteinExistence type="predicted"/>
<dbReference type="EnsemblMetazoa" id="MDOA005732-RA">
    <property type="protein sequence ID" value="MDOA005732-PA"/>
    <property type="gene ID" value="MDOA005732"/>
</dbReference>
<reference evidence="2" key="1">
    <citation type="submission" date="2020-05" db="UniProtKB">
        <authorList>
            <consortium name="EnsemblMetazoa"/>
        </authorList>
    </citation>
    <scope>IDENTIFICATION</scope>
    <source>
        <strain evidence="2">Aabys</strain>
    </source>
</reference>
<evidence type="ECO:0000313" key="2">
    <source>
        <dbReference type="EnsemblMetazoa" id="MDOA005732-PA"/>
    </source>
</evidence>
<feature type="compositionally biased region" description="Polar residues" evidence="1">
    <location>
        <begin position="1"/>
        <end position="14"/>
    </location>
</feature>
<accession>A0A1I8MK11</accession>
<dbReference type="VEuPathDB" id="VectorBase:MDOA005732"/>
<evidence type="ECO:0008006" key="3">
    <source>
        <dbReference type="Google" id="ProtNLM"/>
    </source>
</evidence>
<dbReference type="AlphaFoldDB" id="A0A1I8MK11"/>
<gene>
    <name evidence="2" type="primary">101901736</name>
</gene>